<gene>
    <name evidence="2" type="ORF">HELGO_WM27840</name>
</gene>
<keyword evidence="2" id="KW-0418">Kinase</keyword>
<keyword evidence="2" id="KW-0808">Transferase</keyword>
<dbReference type="InterPro" id="IPR007296">
    <property type="entry name" value="DUF403"/>
</dbReference>
<feature type="domain" description="DUF403" evidence="1">
    <location>
        <begin position="7"/>
        <end position="171"/>
    </location>
</feature>
<organism evidence="2">
    <name type="scientific">uncultured Sulfurovum sp</name>
    <dbReference type="NCBI Taxonomy" id="269237"/>
    <lineage>
        <taxon>Bacteria</taxon>
        <taxon>Pseudomonadati</taxon>
        <taxon>Campylobacterota</taxon>
        <taxon>Epsilonproteobacteria</taxon>
        <taxon>Campylobacterales</taxon>
        <taxon>Sulfurovaceae</taxon>
        <taxon>Sulfurovum</taxon>
        <taxon>environmental samples</taxon>
    </lineage>
</organism>
<protein>
    <submittedName>
        <fullName evidence="2">Kinase</fullName>
    </submittedName>
</protein>
<sequence>MDQLLTANVATNLYWLGRSLERIELTLSEINRAYDKIIDVNTQAGVELYQKFHIDLNYTGVRDFLNQAIRGEHSANIANLMVNARENAIIARPNIDASTFGEIIELHLFCQEMTQSTLNIDYNDIDNILSLINEIWGAHSKKGKRQASDYFLKLGKLIEEVDFRLRFNKTQEMTDVMIKEIYVIINILETEGDAKQSQSQTNGVPLDIMADIYHRVDQLIIE</sequence>
<dbReference type="AlphaFoldDB" id="A0A6S6S6X8"/>
<name>A0A6S6S6X8_9BACT</name>
<accession>A0A6S6S6X8</accession>
<dbReference type="GO" id="GO:0016301">
    <property type="term" value="F:kinase activity"/>
    <property type="evidence" value="ECO:0007669"/>
    <property type="project" value="UniProtKB-KW"/>
</dbReference>
<dbReference type="EMBL" id="CACVAZ010000001">
    <property type="protein sequence ID" value="CAA6802016.1"/>
    <property type="molecule type" value="Genomic_DNA"/>
</dbReference>
<evidence type="ECO:0000259" key="1">
    <source>
        <dbReference type="Pfam" id="PF04168"/>
    </source>
</evidence>
<reference evidence="2" key="1">
    <citation type="submission" date="2020-01" db="EMBL/GenBank/DDBJ databases">
        <authorList>
            <person name="Meier V. D."/>
            <person name="Meier V D."/>
        </authorList>
    </citation>
    <scope>NUCLEOTIDE SEQUENCE</scope>
    <source>
        <strain evidence="2">HLG_WM_MAG_02</strain>
    </source>
</reference>
<proteinExistence type="predicted"/>
<dbReference type="Pfam" id="PF04168">
    <property type="entry name" value="Alpha-E"/>
    <property type="match status" value="1"/>
</dbReference>
<evidence type="ECO:0000313" key="2">
    <source>
        <dbReference type="EMBL" id="CAA6802016.1"/>
    </source>
</evidence>